<feature type="region of interest" description="Disordered" evidence="1">
    <location>
        <begin position="48"/>
        <end position="145"/>
    </location>
</feature>
<evidence type="ECO:0000256" key="2">
    <source>
        <dbReference type="SAM" id="Phobius"/>
    </source>
</evidence>
<feature type="domain" description="DUF1510" evidence="3">
    <location>
        <begin position="129"/>
        <end position="216"/>
    </location>
</feature>
<dbReference type="Pfam" id="PF07423">
    <property type="entry name" value="DUF1510"/>
    <property type="match status" value="1"/>
</dbReference>
<gene>
    <name evidence="4" type="ORF">ACFQRG_09745</name>
</gene>
<dbReference type="RefSeq" id="WP_380965708.1">
    <property type="nucleotide sequence ID" value="NZ_JBHTCO010000011.1"/>
</dbReference>
<accession>A0ABW2PYA3</accession>
<dbReference type="Proteomes" id="UP001596505">
    <property type="component" value="Unassembled WGS sequence"/>
</dbReference>
<proteinExistence type="predicted"/>
<keyword evidence="2" id="KW-0812">Transmembrane</keyword>
<comment type="caution">
    <text evidence="4">The sequence shown here is derived from an EMBL/GenBank/DDBJ whole genome shotgun (WGS) entry which is preliminary data.</text>
</comment>
<reference evidence="5" key="1">
    <citation type="journal article" date="2019" name="Int. J. Syst. Evol. Microbiol.">
        <title>The Global Catalogue of Microorganisms (GCM) 10K type strain sequencing project: providing services to taxonomists for standard genome sequencing and annotation.</title>
        <authorList>
            <consortium name="The Broad Institute Genomics Platform"/>
            <consortium name="The Broad Institute Genome Sequencing Center for Infectious Disease"/>
            <person name="Wu L."/>
            <person name="Ma J."/>
        </authorList>
    </citation>
    <scope>NUCLEOTIDE SEQUENCE [LARGE SCALE GENOMIC DNA]</scope>
    <source>
        <strain evidence="5">CGMCC 1.16305</strain>
    </source>
</reference>
<protein>
    <submittedName>
        <fullName evidence="4">YrrS family protein</fullName>
    </submittedName>
</protein>
<feature type="compositionally biased region" description="Polar residues" evidence="1">
    <location>
        <begin position="131"/>
        <end position="142"/>
    </location>
</feature>
<evidence type="ECO:0000313" key="5">
    <source>
        <dbReference type="Proteomes" id="UP001596505"/>
    </source>
</evidence>
<evidence type="ECO:0000259" key="3">
    <source>
        <dbReference type="Pfam" id="PF07423"/>
    </source>
</evidence>
<name>A0ABW2PYA3_9BACL</name>
<feature type="compositionally biased region" description="Basic and acidic residues" evidence="1">
    <location>
        <begin position="78"/>
        <end position="129"/>
    </location>
</feature>
<feature type="transmembrane region" description="Helical" evidence="2">
    <location>
        <begin position="21"/>
        <end position="45"/>
    </location>
</feature>
<keyword evidence="5" id="KW-1185">Reference proteome</keyword>
<dbReference type="EMBL" id="JBHTCO010000011">
    <property type="protein sequence ID" value="MFC7393246.1"/>
    <property type="molecule type" value="Genomic_DNA"/>
</dbReference>
<dbReference type="InterPro" id="IPR009988">
    <property type="entry name" value="DUF1510"/>
</dbReference>
<keyword evidence="2" id="KW-1133">Transmembrane helix</keyword>
<keyword evidence="2" id="KW-0472">Membrane</keyword>
<organism evidence="4 5">
    <name type="scientific">Scopulibacillus cellulosilyticus</name>
    <dbReference type="NCBI Taxonomy" id="2665665"/>
    <lineage>
        <taxon>Bacteria</taxon>
        <taxon>Bacillati</taxon>
        <taxon>Bacillota</taxon>
        <taxon>Bacilli</taxon>
        <taxon>Bacillales</taxon>
        <taxon>Sporolactobacillaceae</taxon>
        <taxon>Scopulibacillus</taxon>
    </lineage>
</organism>
<evidence type="ECO:0000313" key="4">
    <source>
        <dbReference type="EMBL" id="MFC7393246.1"/>
    </source>
</evidence>
<evidence type="ECO:0000256" key="1">
    <source>
        <dbReference type="SAM" id="MobiDB-lite"/>
    </source>
</evidence>
<sequence length="217" mass="23431">MRQDNNSPSRSSRKRKKADRILNWAIGIVAALILVVGGVILVSLLHSPGQKSADTGAPTYNKHSEKTSAEENNSGDVQKSDDGHKDSTNKDESQSNKDKQKKDKANDKAKQDQKDANKKKDDKNSKLNDEAASTANESNHTASYDKGSADWNAQLAAVSSATGISQDNMVVYWLGNGGGPNSSLARVAPKDNAGQKYVVHLTWKQGEGWKADSVKKP</sequence>